<keyword evidence="2" id="KW-1185">Reference proteome</keyword>
<dbReference type="EMBL" id="BDIP01006094">
    <property type="protein sequence ID" value="GIQ90372.1"/>
    <property type="molecule type" value="Genomic_DNA"/>
</dbReference>
<evidence type="ECO:0000313" key="1">
    <source>
        <dbReference type="EMBL" id="GIQ90372.1"/>
    </source>
</evidence>
<reference evidence="1 2" key="1">
    <citation type="journal article" date="2018" name="PLoS ONE">
        <title>The draft genome of Kipferlia bialata reveals reductive genome evolution in fornicate parasites.</title>
        <authorList>
            <person name="Tanifuji G."/>
            <person name="Takabayashi S."/>
            <person name="Kume K."/>
            <person name="Takagi M."/>
            <person name="Nakayama T."/>
            <person name="Kamikawa R."/>
            <person name="Inagaki Y."/>
            <person name="Hashimoto T."/>
        </authorList>
    </citation>
    <scope>NUCLEOTIDE SEQUENCE [LARGE SCALE GENOMIC DNA]</scope>
    <source>
        <strain evidence="1">NY0173</strain>
    </source>
</reference>
<accession>A0A9K3GPB1</accession>
<evidence type="ECO:0000313" key="2">
    <source>
        <dbReference type="Proteomes" id="UP000265618"/>
    </source>
</evidence>
<protein>
    <submittedName>
        <fullName evidence="1">Uncharacterized protein</fullName>
    </submittedName>
</protein>
<dbReference type="AlphaFoldDB" id="A0A9K3GPB1"/>
<gene>
    <name evidence="1" type="ORF">KIPB_013142</name>
</gene>
<sequence length="70" mass="7816">MYPPPPLTLRDLESEGRRERARKAQAGLEFFARALKGLSPHREGRGRKVRDALREGEEVLRQCGLGSVSG</sequence>
<comment type="caution">
    <text evidence="1">The sequence shown here is derived from an EMBL/GenBank/DDBJ whole genome shotgun (WGS) entry which is preliminary data.</text>
</comment>
<dbReference type="Proteomes" id="UP000265618">
    <property type="component" value="Unassembled WGS sequence"/>
</dbReference>
<proteinExistence type="predicted"/>
<name>A0A9K3GPB1_9EUKA</name>
<organism evidence="1 2">
    <name type="scientific">Kipferlia bialata</name>
    <dbReference type="NCBI Taxonomy" id="797122"/>
    <lineage>
        <taxon>Eukaryota</taxon>
        <taxon>Metamonada</taxon>
        <taxon>Carpediemonas-like organisms</taxon>
        <taxon>Kipferlia</taxon>
    </lineage>
</organism>